<dbReference type="EMBL" id="VXIS01000107">
    <property type="protein sequence ID" value="KAA8904567.1"/>
    <property type="molecule type" value="Genomic_DNA"/>
</dbReference>
<dbReference type="Gene3D" id="1.20.1250.20">
    <property type="entry name" value="MFS general substrate transporter like domains"/>
    <property type="match status" value="1"/>
</dbReference>
<dbReference type="InterPro" id="IPR001958">
    <property type="entry name" value="Tet-R_TetA/multi-R_MdtG-like"/>
</dbReference>
<dbReference type="InParanoid" id="A0A5J5EW31"/>
<dbReference type="PROSITE" id="PS50850">
    <property type="entry name" value="MFS"/>
    <property type="match status" value="1"/>
</dbReference>
<evidence type="ECO:0000256" key="5">
    <source>
        <dbReference type="ARBA" id="ARBA00022989"/>
    </source>
</evidence>
<dbReference type="Proteomes" id="UP000326924">
    <property type="component" value="Unassembled WGS sequence"/>
</dbReference>
<evidence type="ECO:0000256" key="7">
    <source>
        <dbReference type="SAM" id="Phobius"/>
    </source>
</evidence>
<keyword evidence="5 7" id="KW-1133">Transmembrane helix</keyword>
<feature type="transmembrane region" description="Helical" evidence="7">
    <location>
        <begin position="322"/>
        <end position="340"/>
    </location>
</feature>
<dbReference type="OrthoDB" id="5086884at2759"/>
<name>A0A5J5EW31_9PEZI</name>
<keyword evidence="4 7" id="KW-0812">Transmembrane</keyword>
<organism evidence="9 10">
    <name type="scientific">Sphaerosporella brunnea</name>
    <dbReference type="NCBI Taxonomy" id="1250544"/>
    <lineage>
        <taxon>Eukaryota</taxon>
        <taxon>Fungi</taxon>
        <taxon>Dikarya</taxon>
        <taxon>Ascomycota</taxon>
        <taxon>Pezizomycotina</taxon>
        <taxon>Pezizomycetes</taxon>
        <taxon>Pezizales</taxon>
        <taxon>Pyronemataceae</taxon>
        <taxon>Sphaerosporella</taxon>
    </lineage>
</organism>
<dbReference type="InterPro" id="IPR020846">
    <property type="entry name" value="MFS_dom"/>
</dbReference>
<dbReference type="CDD" id="cd17325">
    <property type="entry name" value="MFS_MdtG_SLC18_like"/>
    <property type="match status" value="1"/>
</dbReference>
<dbReference type="PANTHER" id="PTHR23506:SF23">
    <property type="entry name" value="GH10249P"/>
    <property type="match status" value="1"/>
</dbReference>
<evidence type="ECO:0000256" key="2">
    <source>
        <dbReference type="ARBA" id="ARBA00006829"/>
    </source>
</evidence>
<feature type="transmembrane region" description="Helical" evidence="7">
    <location>
        <begin position="98"/>
        <end position="118"/>
    </location>
</feature>
<dbReference type="GO" id="GO:0022857">
    <property type="term" value="F:transmembrane transporter activity"/>
    <property type="evidence" value="ECO:0007669"/>
    <property type="project" value="InterPro"/>
</dbReference>
<dbReference type="Pfam" id="PF07690">
    <property type="entry name" value="MFS_1"/>
    <property type="match status" value="1"/>
</dbReference>
<keyword evidence="10" id="KW-1185">Reference proteome</keyword>
<feature type="domain" description="Major facilitator superfamily (MFS) profile" evidence="8">
    <location>
        <begin position="25"/>
        <end position="446"/>
    </location>
</feature>
<protein>
    <submittedName>
        <fullName evidence="9">Major facilitator superfamily domain-containing protein</fullName>
    </submittedName>
</protein>
<evidence type="ECO:0000256" key="1">
    <source>
        <dbReference type="ARBA" id="ARBA00004141"/>
    </source>
</evidence>
<evidence type="ECO:0000259" key="8">
    <source>
        <dbReference type="PROSITE" id="PS50850"/>
    </source>
</evidence>
<evidence type="ECO:0000256" key="6">
    <source>
        <dbReference type="ARBA" id="ARBA00023136"/>
    </source>
</evidence>
<comment type="subcellular location">
    <subcellularLocation>
        <location evidence="1">Membrane</location>
        <topology evidence="1">Multi-pass membrane protein</topology>
    </subcellularLocation>
</comment>
<dbReference type="PRINTS" id="PR01035">
    <property type="entry name" value="TCRTETA"/>
</dbReference>
<evidence type="ECO:0000313" key="9">
    <source>
        <dbReference type="EMBL" id="KAA8904567.1"/>
    </source>
</evidence>
<feature type="transmembrane region" description="Helical" evidence="7">
    <location>
        <begin position="154"/>
        <end position="176"/>
    </location>
</feature>
<keyword evidence="6 7" id="KW-0472">Membrane</keyword>
<comment type="similarity">
    <text evidence="2">Belongs to the major facilitator superfamily. Vesicular transporter family.</text>
</comment>
<sequence>MAEDGARTGRKKPLFLKFRSGKSFIITVVAMAVFTDIFLYGLVVPVFPFALQERANVPAETVRISVLLAVYGAGLFVGSPMCGYIAGKSPSRQAPFMAGLATLAGSTVMLCVGSSIPVLVVGRLFQGISAAIVWTVGLALLVDTVGRDEVGEAMGIVAMSMSLGIFLAPLLGGVVYENGGYFAVFAMAFSFIGVDIILRIIVIEKKTAKLYADPEEVVSGDPVSNGQSLDPAQATPAASQRWTEKLPPIVTLLCYPRLLSALWGTLMQAVLSTSFETTVPMYIKDNFGFGPTGAGLVFLPIIIPSFLGPLVGKMSDRYGPRLVATAGFIFLVPFLIMLRLPGKHTLNQVVFFCALLALCGTGLAGVMPPVMAEITNVVRDLEAKKPGRFGKNGAFAQAYSLCNIAFAGGSLVGPLLAGFLKENVGWNAVTLVLGKLPLLPKLSSAG</sequence>
<proteinExistence type="inferred from homology"/>
<dbReference type="GO" id="GO:0016020">
    <property type="term" value="C:membrane"/>
    <property type="evidence" value="ECO:0007669"/>
    <property type="project" value="UniProtKB-SubCell"/>
</dbReference>
<feature type="transmembrane region" description="Helical" evidence="7">
    <location>
        <begin position="64"/>
        <end position="86"/>
    </location>
</feature>
<feature type="transmembrane region" description="Helical" evidence="7">
    <location>
        <begin position="21"/>
        <end position="44"/>
    </location>
</feature>
<dbReference type="SUPFAM" id="SSF103473">
    <property type="entry name" value="MFS general substrate transporter"/>
    <property type="match status" value="1"/>
</dbReference>
<gene>
    <name evidence="9" type="ORF">FN846DRAFT_779568</name>
</gene>
<feature type="transmembrane region" description="Helical" evidence="7">
    <location>
        <begin position="182"/>
        <end position="202"/>
    </location>
</feature>
<comment type="caution">
    <text evidence="9">The sequence shown here is derived from an EMBL/GenBank/DDBJ whole genome shotgun (WGS) entry which is preliminary data.</text>
</comment>
<dbReference type="InterPro" id="IPR011701">
    <property type="entry name" value="MFS"/>
</dbReference>
<feature type="transmembrane region" description="Helical" evidence="7">
    <location>
        <begin position="291"/>
        <end position="310"/>
    </location>
</feature>
<accession>A0A5J5EW31</accession>
<dbReference type="InterPro" id="IPR036259">
    <property type="entry name" value="MFS_trans_sf"/>
</dbReference>
<keyword evidence="3" id="KW-0813">Transport</keyword>
<feature type="transmembrane region" description="Helical" evidence="7">
    <location>
        <begin position="124"/>
        <end position="142"/>
    </location>
</feature>
<evidence type="ECO:0000256" key="4">
    <source>
        <dbReference type="ARBA" id="ARBA00022692"/>
    </source>
</evidence>
<feature type="transmembrane region" description="Helical" evidence="7">
    <location>
        <begin position="346"/>
        <end position="366"/>
    </location>
</feature>
<reference evidence="9 10" key="1">
    <citation type="submission" date="2019-09" db="EMBL/GenBank/DDBJ databases">
        <title>Draft genome of the ectomycorrhizal ascomycete Sphaerosporella brunnea.</title>
        <authorList>
            <consortium name="DOE Joint Genome Institute"/>
            <person name="Benucci G.M."/>
            <person name="Marozzi G."/>
            <person name="Antonielli L."/>
            <person name="Sanchez S."/>
            <person name="Marco P."/>
            <person name="Wang X."/>
            <person name="Falini L.B."/>
            <person name="Barry K."/>
            <person name="Haridas S."/>
            <person name="Lipzen A."/>
            <person name="Labutti K."/>
            <person name="Grigoriev I.V."/>
            <person name="Murat C."/>
            <person name="Martin F."/>
            <person name="Albertini E."/>
            <person name="Donnini D."/>
            <person name="Bonito G."/>
        </authorList>
    </citation>
    <scope>NUCLEOTIDE SEQUENCE [LARGE SCALE GENOMIC DNA]</scope>
    <source>
        <strain evidence="9 10">Sb_GMNB300</strain>
    </source>
</reference>
<dbReference type="InterPro" id="IPR050930">
    <property type="entry name" value="MFS_Vesicular_Transporter"/>
</dbReference>
<dbReference type="AlphaFoldDB" id="A0A5J5EW31"/>
<dbReference type="PANTHER" id="PTHR23506">
    <property type="entry name" value="GH10249P"/>
    <property type="match status" value="1"/>
</dbReference>
<evidence type="ECO:0000313" key="10">
    <source>
        <dbReference type="Proteomes" id="UP000326924"/>
    </source>
</evidence>
<evidence type="ECO:0000256" key="3">
    <source>
        <dbReference type="ARBA" id="ARBA00022448"/>
    </source>
</evidence>